<dbReference type="InterPro" id="IPR020846">
    <property type="entry name" value="MFS_dom"/>
</dbReference>
<name>A0ABP5QF45_9ACTN</name>
<keyword evidence="3" id="KW-0813">Transport</keyword>
<keyword evidence="5 9" id="KW-0812">Transmembrane</keyword>
<dbReference type="InterPro" id="IPR036259">
    <property type="entry name" value="MFS_trans_sf"/>
</dbReference>
<evidence type="ECO:0000256" key="2">
    <source>
        <dbReference type="ARBA" id="ARBA00008537"/>
    </source>
</evidence>
<keyword evidence="4" id="KW-1003">Cell membrane</keyword>
<feature type="transmembrane region" description="Helical" evidence="9">
    <location>
        <begin position="396"/>
        <end position="418"/>
    </location>
</feature>
<dbReference type="Proteomes" id="UP001500305">
    <property type="component" value="Unassembled WGS sequence"/>
</dbReference>
<feature type="transmembrane region" description="Helical" evidence="9">
    <location>
        <begin position="235"/>
        <end position="252"/>
    </location>
</feature>
<organism evidence="11 12">
    <name type="scientific">Kitasatospora cystarginea</name>
    <dbReference type="NCBI Taxonomy" id="58350"/>
    <lineage>
        <taxon>Bacteria</taxon>
        <taxon>Bacillati</taxon>
        <taxon>Actinomycetota</taxon>
        <taxon>Actinomycetes</taxon>
        <taxon>Kitasatosporales</taxon>
        <taxon>Streptomycetaceae</taxon>
        <taxon>Kitasatospora</taxon>
    </lineage>
</organism>
<feature type="transmembrane region" description="Helical" evidence="9">
    <location>
        <begin position="211"/>
        <end position="229"/>
    </location>
</feature>
<feature type="transmembrane region" description="Helical" evidence="9">
    <location>
        <begin position="21"/>
        <end position="42"/>
    </location>
</feature>
<dbReference type="InterPro" id="IPR004638">
    <property type="entry name" value="EmrB-like"/>
</dbReference>
<keyword evidence="12" id="KW-1185">Reference proteome</keyword>
<feature type="transmembrane region" description="Helical" evidence="9">
    <location>
        <begin position="335"/>
        <end position="354"/>
    </location>
</feature>
<keyword evidence="7 9" id="KW-0472">Membrane</keyword>
<evidence type="ECO:0000313" key="12">
    <source>
        <dbReference type="Proteomes" id="UP001500305"/>
    </source>
</evidence>
<evidence type="ECO:0000259" key="10">
    <source>
        <dbReference type="PROSITE" id="PS50850"/>
    </source>
</evidence>
<reference evidence="12" key="1">
    <citation type="journal article" date="2019" name="Int. J. Syst. Evol. Microbiol.">
        <title>The Global Catalogue of Microorganisms (GCM) 10K type strain sequencing project: providing services to taxonomists for standard genome sequencing and annotation.</title>
        <authorList>
            <consortium name="The Broad Institute Genomics Platform"/>
            <consortium name="The Broad Institute Genome Sequencing Center for Infectious Disease"/>
            <person name="Wu L."/>
            <person name="Ma J."/>
        </authorList>
    </citation>
    <scope>NUCLEOTIDE SEQUENCE [LARGE SCALE GENOMIC DNA]</scope>
    <source>
        <strain evidence="12">JCM 7356</strain>
    </source>
</reference>
<evidence type="ECO:0000256" key="3">
    <source>
        <dbReference type="ARBA" id="ARBA00022448"/>
    </source>
</evidence>
<evidence type="ECO:0000256" key="4">
    <source>
        <dbReference type="ARBA" id="ARBA00022475"/>
    </source>
</evidence>
<dbReference type="EMBL" id="BAAATR010000004">
    <property type="protein sequence ID" value="GAA2234027.1"/>
    <property type="molecule type" value="Genomic_DNA"/>
</dbReference>
<evidence type="ECO:0000313" key="11">
    <source>
        <dbReference type="EMBL" id="GAA2234027.1"/>
    </source>
</evidence>
<dbReference type="NCBIfam" id="TIGR00711">
    <property type="entry name" value="efflux_EmrB"/>
    <property type="match status" value="1"/>
</dbReference>
<evidence type="ECO:0000256" key="5">
    <source>
        <dbReference type="ARBA" id="ARBA00022692"/>
    </source>
</evidence>
<comment type="similarity">
    <text evidence="2">Belongs to the major facilitator superfamily. EmrB family.</text>
</comment>
<keyword evidence="6 9" id="KW-1133">Transmembrane helix</keyword>
<feature type="transmembrane region" description="Helical" evidence="9">
    <location>
        <begin position="62"/>
        <end position="83"/>
    </location>
</feature>
<feature type="domain" description="Major facilitator superfamily (MFS) profile" evidence="10">
    <location>
        <begin position="24"/>
        <end position="461"/>
    </location>
</feature>
<evidence type="ECO:0000256" key="8">
    <source>
        <dbReference type="ARBA" id="ARBA00023251"/>
    </source>
</evidence>
<evidence type="ECO:0000256" key="1">
    <source>
        <dbReference type="ARBA" id="ARBA00004651"/>
    </source>
</evidence>
<feature type="transmembrane region" description="Helical" evidence="9">
    <location>
        <begin position="176"/>
        <end position="199"/>
    </location>
</feature>
<dbReference type="Gene3D" id="1.20.1250.20">
    <property type="entry name" value="MFS general substrate transporter like domains"/>
    <property type="match status" value="1"/>
</dbReference>
<dbReference type="Gene3D" id="1.20.1720.10">
    <property type="entry name" value="Multidrug resistance protein D"/>
    <property type="match status" value="1"/>
</dbReference>
<dbReference type="InterPro" id="IPR011701">
    <property type="entry name" value="MFS"/>
</dbReference>
<dbReference type="Pfam" id="PF07690">
    <property type="entry name" value="MFS_1"/>
    <property type="match status" value="1"/>
</dbReference>
<feature type="transmembrane region" description="Helical" evidence="9">
    <location>
        <begin position="360"/>
        <end position="384"/>
    </location>
</feature>
<sequence length="461" mass="48020">MTTSATPRTRLAPPAAGAAGLRATALVVVLGSFMSVLDTTAVNTAMRTLGRSFGAPLTTIQWVATGYTLALATVIPVTAWAVGRIGAKRLYLTALVLFGAGSALAGLAWNTESLVAFRVLQGLGGGMLTPVGMTLVLRASGPERTGRAMAVLGLPVLLGPLAGPILGGALLDAASWRWIFFINPPVAAVAILLAARILPHEVPRPGRRLDLFGLLLLSPGLSMLIYGLTHGRDPAFMLTGGAMVLGFIARALTCDHPLLDLRLLARRPFAAAAGSEVLFVCAYFGSLILLPLYYQGLRGQSAAHSGLLGIPQALATGVTMQFAGRLIDRHPPGRIVLTGVLVATTGFLAFTVQVTDDVPFWHLQTALAMLGVGVGLTMMPTIAAATRSVAAEQVPLATTAVTILQQVAASTGTALMSVLLTHAQRTAPHPADAFRHTYGWAVALMGLALLPALLLPRRQPE</sequence>
<feature type="transmembrane region" description="Helical" evidence="9">
    <location>
        <begin position="149"/>
        <end position="170"/>
    </location>
</feature>
<dbReference type="PANTHER" id="PTHR42718">
    <property type="entry name" value="MAJOR FACILITATOR SUPERFAMILY MULTIDRUG TRANSPORTER MFSC"/>
    <property type="match status" value="1"/>
</dbReference>
<feature type="transmembrane region" description="Helical" evidence="9">
    <location>
        <begin position="115"/>
        <end position="137"/>
    </location>
</feature>
<keyword evidence="8" id="KW-0046">Antibiotic resistance</keyword>
<feature type="transmembrane region" description="Helical" evidence="9">
    <location>
        <begin position="90"/>
        <end position="109"/>
    </location>
</feature>
<feature type="transmembrane region" description="Helical" evidence="9">
    <location>
        <begin position="273"/>
        <end position="294"/>
    </location>
</feature>
<feature type="transmembrane region" description="Helical" evidence="9">
    <location>
        <begin position="306"/>
        <end position="323"/>
    </location>
</feature>
<dbReference type="PANTHER" id="PTHR42718:SF9">
    <property type="entry name" value="MAJOR FACILITATOR SUPERFAMILY MULTIDRUG TRANSPORTER MFSC"/>
    <property type="match status" value="1"/>
</dbReference>
<proteinExistence type="inferred from homology"/>
<evidence type="ECO:0000256" key="7">
    <source>
        <dbReference type="ARBA" id="ARBA00023136"/>
    </source>
</evidence>
<evidence type="ECO:0000256" key="6">
    <source>
        <dbReference type="ARBA" id="ARBA00022989"/>
    </source>
</evidence>
<comment type="subcellular location">
    <subcellularLocation>
        <location evidence="1">Cell membrane</location>
        <topology evidence="1">Multi-pass membrane protein</topology>
    </subcellularLocation>
</comment>
<evidence type="ECO:0000256" key="9">
    <source>
        <dbReference type="SAM" id="Phobius"/>
    </source>
</evidence>
<comment type="caution">
    <text evidence="11">The sequence shown here is derived from an EMBL/GenBank/DDBJ whole genome shotgun (WGS) entry which is preliminary data.</text>
</comment>
<dbReference type="PROSITE" id="PS50850">
    <property type="entry name" value="MFS"/>
    <property type="match status" value="1"/>
</dbReference>
<dbReference type="SUPFAM" id="SSF103473">
    <property type="entry name" value="MFS general substrate transporter"/>
    <property type="match status" value="1"/>
</dbReference>
<dbReference type="RefSeq" id="WP_344635287.1">
    <property type="nucleotide sequence ID" value="NZ_BAAATR010000004.1"/>
</dbReference>
<gene>
    <name evidence="11" type="ORF">GCM10010430_13430</name>
</gene>
<feature type="transmembrane region" description="Helical" evidence="9">
    <location>
        <begin position="438"/>
        <end position="455"/>
    </location>
</feature>
<accession>A0ABP5QF45</accession>
<protein>
    <submittedName>
        <fullName evidence="11">MFS transporter</fullName>
    </submittedName>
</protein>
<dbReference type="PRINTS" id="PR01036">
    <property type="entry name" value="TCRTETB"/>
</dbReference>